<evidence type="ECO:0000256" key="2">
    <source>
        <dbReference type="ARBA" id="ARBA00023015"/>
    </source>
</evidence>
<dbReference type="Gene3D" id="1.10.10.10">
    <property type="entry name" value="Winged helix-like DNA-binding domain superfamily/Winged helix DNA-binding domain"/>
    <property type="match status" value="1"/>
</dbReference>
<dbReference type="CDD" id="cd05466">
    <property type="entry name" value="PBP2_LTTR_substrate"/>
    <property type="match status" value="1"/>
</dbReference>
<dbReference type="PROSITE" id="PS50931">
    <property type="entry name" value="HTH_LYSR"/>
    <property type="match status" value="1"/>
</dbReference>
<reference evidence="6 7" key="1">
    <citation type="submission" date="2017-05" db="EMBL/GenBank/DDBJ databases">
        <title>Vagococcus spp. assemblies.</title>
        <authorList>
            <person name="Gulvik C.A."/>
        </authorList>
    </citation>
    <scope>NUCLEOTIDE SEQUENCE [LARGE SCALE GENOMIC DNA]</scope>
    <source>
        <strain evidence="6 7">CCUG 51432</strain>
    </source>
</reference>
<dbReference type="Pfam" id="PF00126">
    <property type="entry name" value="HTH_1"/>
    <property type="match status" value="1"/>
</dbReference>
<evidence type="ECO:0000313" key="6">
    <source>
        <dbReference type="EMBL" id="RSU15609.1"/>
    </source>
</evidence>
<dbReference type="OrthoDB" id="9785745at2"/>
<keyword evidence="2" id="KW-0805">Transcription regulation</keyword>
<evidence type="ECO:0000313" key="7">
    <source>
        <dbReference type="Proteomes" id="UP000287605"/>
    </source>
</evidence>
<dbReference type="Gene3D" id="3.40.190.10">
    <property type="entry name" value="Periplasmic binding protein-like II"/>
    <property type="match status" value="2"/>
</dbReference>
<evidence type="ECO:0000256" key="1">
    <source>
        <dbReference type="ARBA" id="ARBA00009437"/>
    </source>
</evidence>
<dbReference type="AlphaFoldDB" id="A0A430B5N0"/>
<dbReference type="GO" id="GO:0003700">
    <property type="term" value="F:DNA-binding transcription factor activity"/>
    <property type="evidence" value="ECO:0007669"/>
    <property type="project" value="InterPro"/>
</dbReference>
<comment type="similarity">
    <text evidence="1">Belongs to the LysR transcriptional regulatory family.</text>
</comment>
<dbReference type="Proteomes" id="UP000287605">
    <property type="component" value="Unassembled WGS sequence"/>
</dbReference>
<evidence type="ECO:0000259" key="5">
    <source>
        <dbReference type="PROSITE" id="PS50931"/>
    </source>
</evidence>
<feature type="domain" description="HTH lysR-type" evidence="5">
    <location>
        <begin position="1"/>
        <end position="58"/>
    </location>
</feature>
<gene>
    <name evidence="6" type="ORF">CBF29_00605</name>
</gene>
<dbReference type="EMBL" id="NGKA01000001">
    <property type="protein sequence ID" value="RSU15609.1"/>
    <property type="molecule type" value="Genomic_DNA"/>
</dbReference>
<dbReference type="InterPro" id="IPR005119">
    <property type="entry name" value="LysR_subst-bd"/>
</dbReference>
<comment type="caution">
    <text evidence="6">The sequence shown here is derived from an EMBL/GenBank/DDBJ whole genome shotgun (WGS) entry which is preliminary data.</text>
</comment>
<dbReference type="PANTHER" id="PTHR30126:SF39">
    <property type="entry name" value="HTH-TYPE TRANSCRIPTIONAL REGULATOR CYSL"/>
    <property type="match status" value="1"/>
</dbReference>
<sequence length="297" mass="34191">MEIRTLETFQVVAQELNMTKAAQKLNYSQPTISKHIQSLENEIGTTLLEKKGGKYFLTLAGEELFKHSTNILREVNLLKKIHPEHGEKYKIRLQGHDYYLFNYFLPILKSVVAKFPTVSFQLDGTNNETAIQRIIRNEIDLGIVSGNIASSDLLYEKIGSEATALCISSEIYKESIDIEYYLEKYPIVIDNTEKYSYESFFLKSVSTPTIIHCSSDEVVQEAILNEKMIGIVRTGRLKKYIQSGEIKILKQLTKSEPIHIVMNANRLDNKYINQAFNAICYRFKKNQTTSRELAWKK</sequence>
<keyword evidence="7" id="KW-1185">Reference proteome</keyword>
<keyword evidence="4" id="KW-0804">Transcription</keyword>
<proteinExistence type="inferred from homology"/>
<protein>
    <recommendedName>
        <fullName evidence="5">HTH lysR-type domain-containing protein</fullName>
    </recommendedName>
</protein>
<name>A0A430B5N0_9ENTE</name>
<dbReference type="FunFam" id="1.10.10.10:FF:000001">
    <property type="entry name" value="LysR family transcriptional regulator"/>
    <property type="match status" value="1"/>
</dbReference>
<dbReference type="InterPro" id="IPR036388">
    <property type="entry name" value="WH-like_DNA-bd_sf"/>
</dbReference>
<dbReference type="InterPro" id="IPR000847">
    <property type="entry name" value="LysR_HTH_N"/>
</dbReference>
<dbReference type="PRINTS" id="PR00039">
    <property type="entry name" value="HTHLYSR"/>
</dbReference>
<dbReference type="InterPro" id="IPR036390">
    <property type="entry name" value="WH_DNA-bd_sf"/>
</dbReference>
<evidence type="ECO:0000256" key="4">
    <source>
        <dbReference type="ARBA" id="ARBA00023163"/>
    </source>
</evidence>
<accession>A0A430B5N0</accession>
<dbReference type="PANTHER" id="PTHR30126">
    <property type="entry name" value="HTH-TYPE TRANSCRIPTIONAL REGULATOR"/>
    <property type="match status" value="1"/>
</dbReference>
<keyword evidence="3" id="KW-0238">DNA-binding</keyword>
<organism evidence="6 7">
    <name type="scientific">Vagococcus elongatus</name>
    <dbReference type="NCBI Taxonomy" id="180344"/>
    <lineage>
        <taxon>Bacteria</taxon>
        <taxon>Bacillati</taxon>
        <taxon>Bacillota</taxon>
        <taxon>Bacilli</taxon>
        <taxon>Lactobacillales</taxon>
        <taxon>Enterococcaceae</taxon>
        <taxon>Vagococcus</taxon>
    </lineage>
</organism>
<dbReference type="Pfam" id="PF03466">
    <property type="entry name" value="LysR_substrate"/>
    <property type="match status" value="1"/>
</dbReference>
<dbReference type="SUPFAM" id="SSF46785">
    <property type="entry name" value="Winged helix' DNA-binding domain"/>
    <property type="match status" value="1"/>
</dbReference>
<dbReference type="SUPFAM" id="SSF53850">
    <property type="entry name" value="Periplasmic binding protein-like II"/>
    <property type="match status" value="1"/>
</dbReference>
<dbReference type="GO" id="GO:0000976">
    <property type="term" value="F:transcription cis-regulatory region binding"/>
    <property type="evidence" value="ECO:0007669"/>
    <property type="project" value="TreeGrafter"/>
</dbReference>
<evidence type="ECO:0000256" key="3">
    <source>
        <dbReference type="ARBA" id="ARBA00023125"/>
    </source>
</evidence>
<dbReference type="RefSeq" id="WP_126806189.1">
    <property type="nucleotide sequence ID" value="NZ_NGKA01000001.1"/>
</dbReference>